<dbReference type="PANTHER" id="PTHR42792">
    <property type="entry name" value="FLAGELLIN"/>
    <property type="match status" value="1"/>
</dbReference>
<dbReference type="RefSeq" id="WP_317081044.1">
    <property type="nucleotide sequence ID" value="NZ_CP136594.1"/>
</dbReference>
<dbReference type="SUPFAM" id="SSF64518">
    <property type="entry name" value="Phase 1 flagellin"/>
    <property type="match status" value="1"/>
</dbReference>
<dbReference type="EMBL" id="CP136594">
    <property type="protein sequence ID" value="WOE74744.1"/>
    <property type="molecule type" value="Genomic_DNA"/>
</dbReference>
<protein>
    <recommendedName>
        <fullName evidence="3">Flagellin</fullName>
    </recommendedName>
</protein>
<evidence type="ECO:0000256" key="1">
    <source>
        <dbReference type="ARBA" id="ARBA00005709"/>
    </source>
</evidence>
<keyword evidence="6" id="KW-0969">Cilium</keyword>
<reference evidence="6 7" key="1">
    <citation type="submission" date="2023-10" db="EMBL/GenBank/DDBJ databases">
        <title>Complete genome sequence of a Sphingomonadaceae bacterium.</title>
        <authorList>
            <person name="Yan C."/>
        </authorList>
    </citation>
    <scope>NUCLEOTIDE SEQUENCE [LARGE SCALE GENOMIC DNA]</scope>
    <source>
        <strain evidence="6 7">SCSIO 66989</strain>
    </source>
</reference>
<keyword evidence="2 3" id="KW-0975">Bacterial flagellum</keyword>
<dbReference type="GO" id="GO:0005198">
    <property type="term" value="F:structural molecule activity"/>
    <property type="evidence" value="ECO:0007669"/>
    <property type="project" value="UniProtKB-UniRule"/>
</dbReference>
<comment type="similarity">
    <text evidence="1 3">Belongs to the bacterial flagellin family.</text>
</comment>
<accession>A0AA97F5I5</accession>
<keyword evidence="7" id="KW-1185">Reference proteome</keyword>
<keyword evidence="6" id="KW-0966">Cell projection</keyword>
<organism evidence="6 7">
    <name type="scientific">Alterisphingorhabdus coralli</name>
    <dbReference type="NCBI Taxonomy" id="3071408"/>
    <lineage>
        <taxon>Bacteria</taxon>
        <taxon>Pseudomonadati</taxon>
        <taxon>Pseudomonadota</taxon>
        <taxon>Alphaproteobacteria</taxon>
        <taxon>Sphingomonadales</taxon>
        <taxon>Sphingomonadaceae</taxon>
        <taxon>Alterisphingorhabdus (ex Yan et al. 2024)</taxon>
    </lineage>
</organism>
<evidence type="ECO:0000313" key="7">
    <source>
        <dbReference type="Proteomes" id="UP001302429"/>
    </source>
</evidence>
<proteinExistence type="inferred from homology"/>
<dbReference type="Pfam" id="PF00700">
    <property type="entry name" value="Flagellin_C"/>
    <property type="match status" value="1"/>
</dbReference>
<dbReference type="GO" id="GO:0009288">
    <property type="term" value="C:bacterial-type flagellum"/>
    <property type="evidence" value="ECO:0007669"/>
    <property type="project" value="UniProtKB-SubCell"/>
</dbReference>
<dbReference type="Pfam" id="PF00669">
    <property type="entry name" value="Flagellin_N"/>
    <property type="match status" value="1"/>
</dbReference>
<evidence type="ECO:0000259" key="4">
    <source>
        <dbReference type="Pfam" id="PF00669"/>
    </source>
</evidence>
<dbReference type="PANTHER" id="PTHR42792:SF1">
    <property type="entry name" value="FLAGELLAR HOOK-ASSOCIATED PROTEIN 3"/>
    <property type="match status" value="1"/>
</dbReference>
<dbReference type="Gene3D" id="1.20.1330.10">
    <property type="entry name" value="f41 fragment of flagellin, N-terminal domain"/>
    <property type="match status" value="1"/>
</dbReference>
<dbReference type="Proteomes" id="UP001302429">
    <property type="component" value="Chromosome"/>
</dbReference>
<gene>
    <name evidence="6" type="ORF">RB602_12960</name>
</gene>
<comment type="function">
    <text evidence="3">Flagellin is the subunit protein which polymerizes to form the filaments of bacterial flagella.</text>
</comment>
<evidence type="ECO:0000256" key="3">
    <source>
        <dbReference type="RuleBase" id="RU362073"/>
    </source>
</evidence>
<feature type="domain" description="Flagellin C-terminal" evidence="5">
    <location>
        <begin position="197"/>
        <end position="277"/>
    </location>
</feature>
<sequence>MVESINRNRPPVAVQNQLNLSEAIDEENRAISTQRRLNRASDDPQGWVEISSLSRQQSNEQAWTNNIGRAQTRASQAESALDTMSSILIRANELLVQAANGTLNDNDREGIALEMEGVLETIRDLVVLDDGYGGELFPPDPLSIPIGEDRNITATPSLDELTTNIGPAGETLEQVLTNTIDAVRTGTTADRQNRLPAVDAAIERISTMLTQQGVTSNTLEAARVQYEDSNLALAERRSAIEDTNVAEAITRLQSLSTSLEAAQAVYARIEQRSLLDFI</sequence>
<comment type="subcellular location">
    <subcellularLocation>
        <location evidence="3">Secreted</location>
    </subcellularLocation>
    <subcellularLocation>
        <location evidence="3">Bacterial flagellum</location>
    </subcellularLocation>
</comment>
<dbReference type="InterPro" id="IPR046358">
    <property type="entry name" value="Flagellin_C"/>
</dbReference>
<dbReference type="AlphaFoldDB" id="A0AA97F5I5"/>
<evidence type="ECO:0000259" key="5">
    <source>
        <dbReference type="Pfam" id="PF00700"/>
    </source>
</evidence>
<keyword evidence="6" id="KW-0282">Flagellum</keyword>
<evidence type="ECO:0000313" key="6">
    <source>
        <dbReference type="EMBL" id="WOE74744.1"/>
    </source>
</evidence>
<dbReference type="InterPro" id="IPR001029">
    <property type="entry name" value="Flagellin_N"/>
</dbReference>
<evidence type="ECO:0000256" key="2">
    <source>
        <dbReference type="ARBA" id="ARBA00023143"/>
    </source>
</evidence>
<feature type="domain" description="Flagellin N-terminal" evidence="4">
    <location>
        <begin position="13"/>
        <end position="123"/>
    </location>
</feature>
<dbReference type="KEGG" id="acoa:RB602_12960"/>
<name>A0AA97F5I5_9SPHN</name>
<dbReference type="InterPro" id="IPR001492">
    <property type="entry name" value="Flagellin"/>
</dbReference>
<keyword evidence="3" id="KW-0964">Secreted</keyword>
<dbReference type="GO" id="GO:0005576">
    <property type="term" value="C:extracellular region"/>
    <property type="evidence" value="ECO:0007669"/>
    <property type="project" value="UniProtKB-SubCell"/>
</dbReference>